<name>A0A3E0DYY1_9BACT</name>
<dbReference type="Proteomes" id="UP000256405">
    <property type="component" value="Unassembled WGS sequence"/>
</dbReference>
<organism evidence="1 2">
    <name type="scientific">Algoriphagus antarcticus</name>
    <dbReference type="NCBI Taxonomy" id="238540"/>
    <lineage>
        <taxon>Bacteria</taxon>
        <taxon>Pseudomonadati</taxon>
        <taxon>Bacteroidota</taxon>
        <taxon>Cytophagia</taxon>
        <taxon>Cytophagales</taxon>
        <taxon>Cyclobacteriaceae</taxon>
        <taxon>Algoriphagus</taxon>
    </lineage>
</organism>
<protein>
    <recommendedName>
        <fullName evidence="3">6-bladed beta-propeller protein</fullName>
    </recommendedName>
</protein>
<dbReference type="OrthoDB" id="821888at2"/>
<dbReference type="PROSITE" id="PS51257">
    <property type="entry name" value="PROKAR_LIPOPROTEIN"/>
    <property type="match status" value="1"/>
</dbReference>
<proteinExistence type="predicted"/>
<gene>
    <name evidence="1" type="ORF">C8N25_10658</name>
</gene>
<evidence type="ECO:0000313" key="2">
    <source>
        <dbReference type="Proteomes" id="UP000256405"/>
    </source>
</evidence>
<reference evidence="1 2" key="1">
    <citation type="submission" date="2018-08" db="EMBL/GenBank/DDBJ databases">
        <title>Genomic Encyclopedia of Archaeal and Bacterial Type Strains, Phase II (KMG-II): from individual species to whole genera.</title>
        <authorList>
            <person name="Goeker M."/>
        </authorList>
    </citation>
    <scope>NUCLEOTIDE SEQUENCE [LARGE SCALE GENOMIC DNA]</scope>
    <source>
        <strain evidence="1 2">DSM 15986</strain>
    </source>
</reference>
<evidence type="ECO:0000313" key="1">
    <source>
        <dbReference type="EMBL" id="REG90560.1"/>
    </source>
</evidence>
<keyword evidence="2" id="KW-1185">Reference proteome</keyword>
<accession>A0A3E0DYY1</accession>
<comment type="caution">
    <text evidence="1">The sequence shown here is derived from an EMBL/GenBank/DDBJ whole genome shotgun (WGS) entry which is preliminary data.</text>
</comment>
<dbReference type="AlphaFoldDB" id="A0A3E0DYY1"/>
<dbReference type="EMBL" id="QUNF01000006">
    <property type="protein sequence ID" value="REG90560.1"/>
    <property type="molecule type" value="Genomic_DNA"/>
</dbReference>
<sequence>MKAISALPGAICIVFFSCSSEKNSDAVHLPDYEFVIVDSLQVDHLGSLALLDIHEEKELFLFSSGDDNRLFLTNQSGEIISTFEEPGDSPTAFGSKTGSGTFVGDQIVIMGRTRFAIYDLDFNFQHGFKLGYPSSGMFYLSFDHLQPAIQNGKAKLVAFTGGAQTEASSNQPEYYSEYNTFDLIDLDSGTFTPVLPFHPKSRFLSGKAFDFIAPIYQVNGNEVSFVHKRDSLLYTYNLDQPDSFTATRIPFDDFIMKEGYPMKGKIDYETPSGREGMIQSYFKVGDLNLVIYYSGIKLENMPDMTLEIDSLVKVFGKLNPEKWLVLDDAGHSSAPRATYDKFRPSRVDSEGNLWAMQNTYILDEEPDLVTYYKLKLVQK</sequence>
<evidence type="ECO:0008006" key="3">
    <source>
        <dbReference type="Google" id="ProtNLM"/>
    </source>
</evidence>
<dbReference type="RefSeq" id="WP_086541808.1">
    <property type="nucleotide sequence ID" value="NZ_MSSW01000032.1"/>
</dbReference>